<evidence type="ECO:0000256" key="1">
    <source>
        <dbReference type="SAM" id="SignalP"/>
    </source>
</evidence>
<organism evidence="2">
    <name type="scientific">Anopheles darlingi</name>
    <name type="common">Mosquito</name>
    <dbReference type="NCBI Taxonomy" id="43151"/>
    <lineage>
        <taxon>Eukaryota</taxon>
        <taxon>Metazoa</taxon>
        <taxon>Ecdysozoa</taxon>
        <taxon>Arthropoda</taxon>
        <taxon>Hexapoda</taxon>
        <taxon>Insecta</taxon>
        <taxon>Pterygota</taxon>
        <taxon>Neoptera</taxon>
        <taxon>Endopterygota</taxon>
        <taxon>Diptera</taxon>
        <taxon>Nematocera</taxon>
        <taxon>Culicoidea</taxon>
        <taxon>Culicidae</taxon>
        <taxon>Anophelinae</taxon>
        <taxon>Anopheles</taxon>
    </lineage>
</organism>
<name>A0A2M4DC85_ANODA</name>
<accession>A0A2M4DC85</accession>
<feature type="chain" id="PRO_5014973436" evidence="1">
    <location>
        <begin position="23"/>
        <end position="73"/>
    </location>
</feature>
<evidence type="ECO:0000313" key="2">
    <source>
        <dbReference type="EMBL" id="MBW75155.1"/>
    </source>
</evidence>
<keyword evidence="1" id="KW-0732">Signal</keyword>
<protein>
    <submittedName>
        <fullName evidence="2">Putative secreted protein</fullName>
    </submittedName>
</protein>
<sequence>MLMHLVSVALTTGLSLNRIVFGQTTRLRSYKNAMPSGCRVARPRRSVKTFYPSPRPKRMRNRFVSRFCAFSTL</sequence>
<dbReference type="EMBL" id="GGFL01010977">
    <property type="protein sequence ID" value="MBW75155.1"/>
    <property type="molecule type" value="Transcribed_RNA"/>
</dbReference>
<feature type="signal peptide" evidence="1">
    <location>
        <begin position="1"/>
        <end position="22"/>
    </location>
</feature>
<dbReference type="AlphaFoldDB" id="A0A2M4DC85"/>
<proteinExistence type="predicted"/>
<reference evidence="2" key="1">
    <citation type="submission" date="2018-01" db="EMBL/GenBank/DDBJ databases">
        <title>An insight into the sialome of Amazonian anophelines.</title>
        <authorList>
            <person name="Ribeiro J.M."/>
            <person name="Scarpassa V."/>
            <person name="Calvo E."/>
        </authorList>
    </citation>
    <scope>NUCLEOTIDE SEQUENCE</scope>
</reference>